<feature type="transmembrane region" description="Helical" evidence="2">
    <location>
        <begin position="661"/>
        <end position="684"/>
    </location>
</feature>
<reference evidence="4" key="1">
    <citation type="submission" date="2021-01" db="EMBL/GenBank/DDBJ databases">
        <authorList>
            <person name="Corre E."/>
            <person name="Pelletier E."/>
            <person name="Niang G."/>
            <person name="Scheremetjew M."/>
            <person name="Finn R."/>
            <person name="Kale V."/>
            <person name="Holt S."/>
            <person name="Cochrane G."/>
            <person name="Meng A."/>
            <person name="Brown T."/>
            <person name="Cohen L."/>
        </authorList>
    </citation>
    <scope>NUCLEOTIDE SEQUENCE</scope>
    <source>
        <strain evidence="4">CCMP1510</strain>
    </source>
</reference>
<gene>
    <name evidence="4" type="ORF">ALAG00032_LOCUS14454</name>
</gene>
<accession>A0A7S3K6B7</accession>
<feature type="transmembrane region" description="Helical" evidence="2">
    <location>
        <begin position="595"/>
        <end position="613"/>
    </location>
</feature>
<keyword evidence="2" id="KW-1133">Transmembrane helix</keyword>
<dbReference type="EMBL" id="HBIJ01022166">
    <property type="protein sequence ID" value="CAE0373653.1"/>
    <property type="molecule type" value="Transcribed_RNA"/>
</dbReference>
<evidence type="ECO:0000256" key="3">
    <source>
        <dbReference type="SAM" id="SignalP"/>
    </source>
</evidence>
<dbReference type="AlphaFoldDB" id="A0A7S3K6B7"/>
<feature type="signal peptide" evidence="3">
    <location>
        <begin position="1"/>
        <end position="16"/>
    </location>
</feature>
<evidence type="ECO:0000313" key="4">
    <source>
        <dbReference type="EMBL" id="CAE0373653.1"/>
    </source>
</evidence>
<sequence length="701" mass="77490">MKIVFLLLSNVFITWCEEPVVIMHSKNTTTSGDDESTGHWVILALEKDVRQALSKANATMPVDEATLSAALHRSASKVLSEAALHQSPQWTLLSALQQGYERVRWLNAESIENSLTKLIDETLVDLSLGDNDTSTTEAIALRTWRSKAGVWASKNYATAYARAESNFLQAAGVALRPGYFQIAKDALASGLGDDDTVRTEEALVKQLKSAQDIAFRAIVNARRNAYFSQKNESMNQSVPIVIKNYATDLAADAVAKSNYRKENQAKAERIRNLVLDDALSALEKCLAATSTGAKLGLAEIGAGRVCEAEASMRWLEIEEDRPELDLRMIRAKRRDAAAKRLERFREAGENAKRVVQKYLNVSAPTLRSHFDKHGCSNEFQFIAEETLNKCEVSANKAIDTLVRDAVKAANKVLGLTIDTQQNTQVEALVAEKAEPLRATVKRWHSEAALKSAQASTDCARKAISTISRKVKRAQRVAQSASNKDAISFLIRHYAYRPPSTDLFSVPSTAIVDGEVCTGPGTKHPDYQRELKELRTRAADAKRRHDARLNEARATISLIVIAAAILDLVVLLCCGPLCFGASWASTTNGLARSSPIFHAILCLTLVALGILALMEFSLRLQDPYILGEFNNHQNADNLIKKHSSFWWSLSKPIFSRHGAGHLFAVFVVFLFHFLCCCSCCCSRLGRKANRKFKLSKEDDHIL</sequence>
<protein>
    <recommendedName>
        <fullName evidence="5">BRO1 domain-containing protein</fullName>
    </recommendedName>
</protein>
<keyword evidence="1" id="KW-0175">Coiled coil</keyword>
<keyword evidence="2" id="KW-0472">Membrane</keyword>
<feature type="coiled-coil region" evidence="1">
    <location>
        <begin position="523"/>
        <end position="550"/>
    </location>
</feature>
<evidence type="ECO:0000256" key="2">
    <source>
        <dbReference type="SAM" id="Phobius"/>
    </source>
</evidence>
<evidence type="ECO:0008006" key="5">
    <source>
        <dbReference type="Google" id="ProtNLM"/>
    </source>
</evidence>
<evidence type="ECO:0000256" key="1">
    <source>
        <dbReference type="SAM" id="Coils"/>
    </source>
</evidence>
<organism evidence="4">
    <name type="scientific">Aureoumbra lagunensis</name>
    <dbReference type="NCBI Taxonomy" id="44058"/>
    <lineage>
        <taxon>Eukaryota</taxon>
        <taxon>Sar</taxon>
        <taxon>Stramenopiles</taxon>
        <taxon>Ochrophyta</taxon>
        <taxon>Pelagophyceae</taxon>
        <taxon>Pelagomonadales</taxon>
        <taxon>Aureoumbra</taxon>
    </lineage>
</organism>
<keyword evidence="2" id="KW-0812">Transmembrane</keyword>
<feature type="chain" id="PRO_5031193238" description="BRO1 domain-containing protein" evidence="3">
    <location>
        <begin position="17"/>
        <end position="701"/>
    </location>
</feature>
<feature type="transmembrane region" description="Helical" evidence="2">
    <location>
        <begin position="557"/>
        <end position="583"/>
    </location>
</feature>
<name>A0A7S3K6B7_9STRA</name>
<proteinExistence type="predicted"/>
<keyword evidence="3" id="KW-0732">Signal</keyword>